<dbReference type="EMBL" id="JAAVSD010000023">
    <property type="protein sequence ID" value="NLR30186.1"/>
    <property type="molecule type" value="Genomic_DNA"/>
</dbReference>
<dbReference type="Proteomes" id="UP000707477">
    <property type="component" value="Unassembled WGS sequence"/>
</dbReference>
<name>A0ABX1L789_9LACO</name>
<keyword evidence="3" id="KW-1185">Reference proteome</keyword>
<gene>
    <name evidence="2" type="ORF">HEQ44_08300</name>
</gene>
<feature type="transmembrane region" description="Helical" evidence="1">
    <location>
        <begin position="12"/>
        <end position="34"/>
    </location>
</feature>
<comment type="caution">
    <text evidence="2">The sequence shown here is derived from an EMBL/GenBank/DDBJ whole genome shotgun (WGS) entry which is preliminary data.</text>
</comment>
<proteinExistence type="predicted"/>
<organism evidence="2 3">
    <name type="scientific">Levilactobacillus tujiorum</name>
    <dbReference type="NCBI Taxonomy" id="2912243"/>
    <lineage>
        <taxon>Bacteria</taxon>
        <taxon>Bacillati</taxon>
        <taxon>Bacillota</taxon>
        <taxon>Bacilli</taxon>
        <taxon>Lactobacillales</taxon>
        <taxon>Lactobacillaceae</taxon>
        <taxon>Levilactobacillus</taxon>
    </lineage>
</organism>
<keyword evidence="1" id="KW-0812">Transmembrane</keyword>
<protein>
    <recommendedName>
        <fullName evidence="4">Manganese efflux pump MntP</fullName>
    </recommendedName>
</protein>
<evidence type="ECO:0000313" key="2">
    <source>
        <dbReference type="EMBL" id="NLR30186.1"/>
    </source>
</evidence>
<evidence type="ECO:0000313" key="3">
    <source>
        <dbReference type="Proteomes" id="UP000707477"/>
    </source>
</evidence>
<feature type="transmembrane region" description="Helical" evidence="1">
    <location>
        <begin position="40"/>
        <end position="63"/>
    </location>
</feature>
<reference evidence="2 3" key="1">
    <citation type="submission" date="2020-03" db="EMBL/GenBank/DDBJ databases">
        <authorList>
            <person name="Zhang Z."/>
            <person name="Guo Z."/>
            <person name="Hou Q."/>
            <person name="Shen X."/>
        </authorList>
    </citation>
    <scope>NUCLEOTIDE SEQUENCE [LARGE SCALE GENOMIC DNA]</scope>
    <source>
        <strain evidence="2 3">HBUAS51329</strain>
    </source>
</reference>
<accession>A0ABX1L789</accession>
<sequence>MSRILHPTLNRLFHIGLFDFYALIAVGVCTIVEVPSHILLILWELLGFTFILSALITLSGIFFAKLYKEFEAISIFILQAGLALLILNAVL</sequence>
<evidence type="ECO:0000256" key="1">
    <source>
        <dbReference type="SAM" id="Phobius"/>
    </source>
</evidence>
<keyword evidence="1" id="KW-0472">Membrane</keyword>
<feature type="transmembrane region" description="Helical" evidence="1">
    <location>
        <begin position="70"/>
        <end position="90"/>
    </location>
</feature>
<keyword evidence="1" id="KW-1133">Transmembrane helix</keyword>
<evidence type="ECO:0008006" key="4">
    <source>
        <dbReference type="Google" id="ProtNLM"/>
    </source>
</evidence>
<dbReference type="RefSeq" id="WP_168850506.1">
    <property type="nucleotide sequence ID" value="NZ_JAAVSD010000023.1"/>
</dbReference>